<comment type="caution">
    <text evidence="3">The sequence shown here is derived from an EMBL/GenBank/DDBJ whole genome shotgun (WGS) entry which is preliminary data.</text>
</comment>
<dbReference type="AlphaFoldDB" id="A0A367GSQ4"/>
<dbReference type="InterPro" id="IPR025381">
    <property type="entry name" value="DUF4296"/>
</dbReference>
<name>A0A367GSQ4_9SPHI</name>
<evidence type="ECO:0000256" key="1">
    <source>
        <dbReference type="SAM" id="MobiDB-lite"/>
    </source>
</evidence>
<dbReference type="RefSeq" id="WP_114003836.1">
    <property type="nucleotide sequence ID" value="NZ_QGDC01000002.1"/>
</dbReference>
<dbReference type="PROSITE" id="PS51257">
    <property type="entry name" value="PROKAR_LIPOPROTEIN"/>
    <property type="match status" value="1"/>
</dbReference>
<keyword evidence="4" id="KW-1185">Reference proteome</keyword>
<feature type="compositionally biased region" description="Basic residues" evidence="1">
    <location>
        <begin position="189"/>
        <end position="199"/>
    </location>
</feature>
<organism evidence="3 4">
    <name type="scientific">Mucilaginibacter hurinus</name>
    <dbReference type="NCBI Taxonomy" id="2201324"/>
    <lineage>
        <taxon>Bacteria</taxon>
        <taxon>Pseudomonadati</taxon>
        <taxon>Bacteroidota</taxon>
        <taxon>Sphingobacteriia</taxon>
        <taxon>Sphingobacteriales</taxon>
        <taxon>Sphingobacteriaceae</taxon>
        <taxon>Mucilaginibacter</taxon>
    </lineage>
</organism>
<evidence type="ECO:0000259" key="2">
    <source>
        <dbReference type="Pfam" id="PF14129"/>
    </source>
</evidence>
<sequence>MRKYISWFFSAIIVLCSCNDNTPDGVIEKDKMVNLLLDVHIADGSMFNVSSLPDSAYKYGTGRYLAVFKKHHTDSAQFNHSLKYYSANPDDLIIMYDSIGKILQRKTDSLNKIMVKEQTKKMNQGSKKMIRGMGALDNGAAVSKQGASKAIQNTKADSLTKKRRLDSLKAKMKQKADSIRNKQKLNSQKSKRIKGQRVQ</sequence>
<accession>A0A367GSQ4</accession>
<feature type="domain" description="DUF4296" evidence="2">
    <location>
        <begin position="23"/>
        <end position="108"/>
    </location>
</feature>
<evidence type="ECO:0000313" key="4">
    <source>
        <dbReference type="Proteomes" id="UP000253209"/>
    </source>
</evidence>
<dbReference type="Pfam" id="PF14129">
    <property type="entry name" value="DUF4296"/>
    <property type="match status" value="1"/>
</dbReference>
<feature type="compositionally biased region" description="Basic and acidic residues" evidence="1">
    <location>
        <begin position="165"/>
        <end position="180"/>
    </location>
</feature>
<dbReference type="Proteomes" id="UP000253209">
    <property type="component" value="Unassembled WGS sequence"/>
</dbReference>
<evidence type="ECO:0000313" key="3">
    <source>
        <dbReference type="EMBL" id="RCH55801.1"/>
    </source>
</evidence>
<gene>
    <name evidence="3" type="ORF">DJ568_03330</name>
</gene>
<protein>
    <recommendedName>
        <fullName evidence="2">DUF4296 domain-containing protein</fullName>
    </recommendedName>
</protein>
<reference evidence="3 4" key="1">
    <citation type="submission" date="2018-05" db="EMBL/GenBank/DDBJ databases">
        <title>Mucilaginibacter hurinus sp. nov., isolated from briquette warehouse soil.</title>
        <authorList>
            <person name="Choi L."/>
        </authorList>
    </citation>
    <scope>NUCLEOTIDE SEQUENCE [LARGE SCALE GENOMIC DNA]</scope>
    <source>
        <strain evidence="3 4">ZR32</strain>
    </source>
</reference>
<feature type="region of interest" description="Disordered" evidence="1">
    <location>
        <begin position="146"/>
        <end position="199"/>
    </location>
</feature>
<dbReference type="OrthoDB" id="678784at2"/>
<proteinExistence type="predicted"/>
<dbReference type="EMBL" id="QGDC01000002">
    <property type="protein sequence ID" value="RCH55801.1"/>
    <property type="molecule type" value="Genomic_DNA"/>
</dbReference>